<dbReference type="PANTHER" id="PTHR45947">
    <property type="entry name" value="SULFOQUINOVOSYL TRANSFERASE SQD2"/>
    <property type="match status" value="1"/>
</dbReference>
<dbReference type="GO" id="GO:1901137">
    <property type="term" value="P:carbohydrate derivative biosynthetic process"/>
    <property type="evidence" value="ECO:0007669"/>
    <property type="project" value="UniProtKB-ARBA"/>
</dbReference>
<dbReference type="AlphaFoldDB" id="A0A4Q2MBG8"/>
<feature type="domain" description="Glycosyltransferase subfamily 4-like N-terminal" evidence="5">
    <location>
        <begin position="94"/>
        <end position="255"/>
    </location>
</feature>
<dbReference type="InterPro" id="IPR050194">
    <property type="entry name" value="Glycosyltransferase_grp1"/>
</dbReference>
<feature type="region of interest" description="Disordered" evidence="4">
    <location>
        <begin position="31"/>
        <end position="66"/>
    </location>
</feature>
<sequence length="462" mass="50010">MGIGLVVPRGLRGRRHPVLVREARAAARRARSVPRCRARREERPRHVRTGPPHAHRRRGGPRLGTHRNVREPLTVRVTLVSRIYTPEPAAASFRLRALVDALVERGHEVRVLTTRVPRLRRDDGGAHVKRWPVLRDRDGYVRGYVNYLSFDVPVFFRLLLGRKQDVYVTEPPPTTGFVVRVVATLLGRPYVYYAADIWSDAAANTDAPAWVLGAVRRVERGSMAHATAVLSVSESVTRRLAAWGVRKNVATIGNGVDVTALAAGRGTSTDDAGAPLLVYTGTASEVHGATIFVEAFADVLQSRPDARLVFIGHGSEWPELTALAEKLPAGSVTFRPRLPLDELGAVLDRATAALASVRPGRGYDFAFPTKLYAAAARGVPAVFTGVGPAIDFVERSGAGEAVAYDRSSVAAAMLRAIENPPTADSRATLSAWAAEEVDLAAVGRRGADVVETAALQKKRSPR</sequence>
<evidence type="ECO:0000313" key="7">
    <source>
        <dbReference type="Proteomes" id="UP000292686"/>
    </source>
</evidence>
<evidence type="ECO:0000313" key="6">
    <source>
        <dbReference type="EMBL" id="RXZ87362.1"/>
    </source>
</evidence>
<keyword evidence="7" id="KW-1185">Reference proteome</keyword>
<keyword evidence="2" id="KW-0328">Glycosyltransferase</keyword>
<dbReference type="Pfam" id="PF13692">
    <property type="entry name" value="Glyco_trans_1_4"/>
    <property type="match status" value="1"/>
</dbReference>
<dbReference type="Proteomes" id="UP000292686">
    <property type="component" value="Unassembled WGS sequence"/>
</dbReference>
<gene>
    <name evidence="6" type="ORF">ESP50_05430</name>
</gene>
<dbReference type="SUPFAM" id="SSF53756">
    <property type="entry name" value="UDP-Glycosyltransferase/glycogen phosphorylase"/>
    <property type="match status" value="1"/>
</dbReference>
<dbReference type="Gene3D" id="3.40.50.2000">
    <property type="entry name" value="Glycogen Phosphorylase B"/>
    <property type="match status" value="2"/>
</dbReference>
<evidence type="ECO:0000256" key="4">
    <source>
        <dbReference type="SAM" id="MobiDB-lite"/>
    </source>
</evidence>
<evidence type="ECO:0000256" key="2">
    <source>
        <dbReference type="ARBA" id="ARBA00022676"/>
    </source>
</evidence>
<dbReference type="OrthoDB" id="3657271at2"/>
<dbReference type="EMBL" id="SDPM01000002">
    <property type="protein sequence ID" value="RXZ87362.1"/>
    <property type="molecule type" value="Genomic_DNA"/>
</dbReference>
<dbReference type="Pfam" id="PF13579">
    <property type="entry name" value="Glyco_trans_4_4"/>
    <property type="match status" value="1"/>
</dbReference>
<dbReference type="InterPro" id="IPR028098">
    <property type="entry name" value="Glyco_trans_4-like_N"/>
</dbReference>
<keyword evidence="3 6" id="KW-0808">Transferase</keyword>
<protein>
    <recommendedName>
        <fullName evidence="1">D-inositol 3-phosphate glycosyltransferase</fullName>
    </recommendedName>
</protein>
<comment type="caution">
    <text evidence="6">The sequence shown here is derived from an EMBL/GenBank/DDBJ whole genome shotgun (WGS) entry which is preliminary data.</text>
</comment>
<proteinExistence type="predicted"/>
<dbReference type="CDD" id="cd03794">
    <property type="entry name" value="GT4_WbuB-like"/>
    <property type="match status" value="1"/>
</dbReference>
<evidence type="ECO:0000259" key="5">
    <source>
        <dbReference type="Pfam" id="PF13579"/>
    </source>
</evidence>
<organism evidence="6 7">
    <name type="scientific">Agromyces atrinae</name>
    <dbReference type="NCBI Taxonomy" id="592376"/>
    <lineage>
        <taxon>Bacteria</taxon>
        <taxon>Bacillati</taxon>
        <taxon>Actinomycetota</taxon>
        <taxon>Actinomycetes</taxon>
        <taxon>Micrococcales</taxon>
        <taxon>Microbacteriaceae</taxon>
        <taxon>Agromyces</taxon>
    </lineage>
</organism>
<evidence type="ECO:0000256" key="3">
    <source>
        <dbReference type="ARBA" id="ARBA00022679"/>
    </source>
</evidence>
<name>A0A4Q2MBG8_9MICO</name>
<accession>A0A4Q2MBG8</accession>
<feature type="compositionally biased region" description="Basic residues" evidence="4">
    <location>
        <begin position="45"/>
        <end position="66"/>
    </location>
</feature>
<reference evidence="6 7" key="1">
    <citation type="submission" date="2019-01" db="EMBL/GenBank/DDBJ databases">
        <title>Agromyces.</title>
        <authorList>
            <person name="Li J."/>
        </authorList>
    </citation>
    <scope>NUCLEOTIDE SEQUENCE [LARGE SCALE GENOMIC DNA]</scope>
    <source>
        <strain evidence="6 7">DSM 23870</strain>
    </source>
</reference>
<evidence type="ECO:0000256" key="1">
    <source>
        <dbReference type="ARBA" id="ARBA00021292"/>
    </source>
</evidence>
<dbReference type="PANTHER" id="PTHR45947:SF3">
    <property type="entry name" value="SULFOQUINOVOSYL TRANSFERASE SQD2"/>
    <property type="match status" value="1"/>
</dbReference>
<dbReference type="GO" id="GO:0016758">
    <property type="term" value="F:hexosyltransferase activity"/>
    <property type="evidence" value="ECO:0007669"/>
    <property type="project" value="TreeGrafter"/>
</dbReference>